<reference evidence="2" key="1">
    <citation type="journal article" date="2022" name="Mol. Ecol. Resour.">
        <title>The genomes of chicory, endive, great burdock and yacon provide insights into Asteraceae palaeo-polyploidization history and plant inulin production.</title>
        <authorList>
            <person name="Fan W."/>
            <person name="Wang S."/>
            <person name="Wang H."/>
            <person name="Wang A."/>
            <person name="Jiang F."/>
            <person name="Liu H."/>
            <person name="Zhao H."/>
            <person name="Xu D."/>
            <person name="Zhang Y."/>
        </authorList>
    </citation>
    <scope>NUCLEOTIDE SEQUENCE [LARGE SCALE GENOMIC DNA]</scope>
    <source>
        <strain evidence="2">cv. Yunnan</strain>
    </source>
</reference>
<evidence type="ECO:0000313" key="2">
    <source>
        <dbReference type="Proteomes" id="UP001056120"/>
    </source>
</evidence>
<organism evidence="1 2">
    <name type="scientific">Smallanthus sonchifolius</name>
    <dbReference type="NCBI Taxonomy" id="185202"/>
    <lineage>
        <taxon>Eukaryota</taxon>
        <taxon>Viridiplantae</taxon>
        <taxon>Streptophyta</taxon>
        <taxon>Embryophyta</taxon>
        <taxon>Tracheophyta</taxon>
        <taxon>Spermatophyta</taxon>
        <taxon>Magnoliopsida</taxon>
        <taxon>eudicotyledons</taxon>
        <taxon>Gunneridae</taxon>
        <taxon>Pentapetalae</taxon>
        <taxon>asterids</taxon>
        <taxon>campanulids</taxon>
        <taxon>Asterales</taxon>
        <taxon>Asteraceae</taxon>
        <taxon>Asteroideae</taxon>
        <taxon>Heliantheae alliance</taxon>
        <taxon>Millerieae</taxon>
        <taxon>Smallanthus</taxon>
    </lineage>
</organism>
<sequence length="77" mass="8817">MEVLSNLLLNDRGASYPAATFCLIRMLNFYAFTRHLLFQAISSYFLSLCLQFTTNWAFILEPVGFDRVVSADDKTID</sequence>
<protein>
    <submittedName>
        <fullName evidence="1">Uncharacterized protein</fullName>
    </submittedName>
</protein>
<gene>
    <name evidence="1" type="ORF">L1987_81910</name>
</gene>
<proteinExistence type="predicted"/>
<dbReference type="Proteomes" id="UP001056120">
    <property type="component" value="Linkage Group LG27"/>
</dbReference>
<evidence type="ECO:0000313" key="1">
    <source>
        <dbReference type="EMBL" id="KAI3688200.1"/>
    </source>
</evidence>
<dbReference type="EMBL" id="CM042044">
    <property type="protein sequence ID" value="KAI3688200.1"/>
    <property type="molecule type" value="Genomic_DNA"/>
</dbReference>
<keyword evidence="2" id="KW-1185">Reference proteome</keyword>
<reference evidence="1 2" key="2">
    <citation type="journal article" date="2022" name="Mol. Ecol. Resour.">
        <title>The genomes of chicory, endive, great burdock and yacon provide insights into Asteraceae paleo-polyploidization history and plant inulin production.</title>
        <authorList>
            <person name="Fan W."/>
            <person name="Wang S."/>
            <person name="Wang H."/>
            <person name="Wang A."/>
            <person name="Jiang F."/>
            <person name="Liu H."/>
            <person name="Zhao H."/>
            <person name="Xu D."/>
            <person name="Zhang Y."/>
        </authorList>
    </citation>
    <scope>NUCLEOTIDE SEQUENCE [LARGE SCALE GENOMIC DNA]</scope>
    <source>
        <strain evidence="2">cv. Yunnan</strain>
        <tissue evidence="1">Leaves</tissue>
    </source>
</reference>
<accession>A0ACB8YSZ9</accession>
<name>A0ACB8YSZ9_9ASTR</name>
<comment type="caution">
    <text evidence="1">The sequence shown here is derived from an EMBL/GenBank/DDBJ whole genome shotgun (WGS) entry which is preliminary data.</text>
</comment>